<keyword evidence="2" id="KW-1185">Reference proteome</keyword>
<dbReference type="RefSeq" id="WP_135206132.1">
    <property type="nucleotide sequence ID" value="NZ_SPVF01000074.1"/>
</dbReference>
<evidence type="ECO:0000313" key="1">
    <source>
        <dbReference type="EMBL" id="TFW25557.1"/>
    </source>
</evidence>
<protein>
    <submittedName>
        <fullName evidence="1">Uncharacterized protein</fullName>
    </submittedName>
</protein>
<gene>
    <name evidence="1" type="ORF">E4L96_05050</name>
</gene>
<dbReference type="Proteomes" id="UP000298438">
    <property type="component" value="Unassembled WGS sequence"/>
</dbReference>
<proteinExistence type="predicted"/>
<comment type="caution">
    <text evidence="1">The sequence shown here is derived from an EMBL/GenBank/DDBJ whole genome shotgun (WGS) entry which is preliminary data.</text>
</comment>
<evidence type="ECO:0000313" key="2">
    <source>
        <dbReference type="Proteomes" id="UP000298438"/>
    </source>
</evidence>
<dbReference type="OrthoDB" id="8759321at2"/>
<dbReference type="AlphaFoldDB" id="A0A4Y9SIW0"/>
<organism evidence="1 2">
    <name type="scientific">Zemynaea arenosa</name>
    <dbReference type="NCBI Taxonomy" id="2561931"/>
    <lineage>
        <taxon>Bacteria</taxon>
        <taxon>Pseudomonadati</taxon>
        <taxon>Pseudomonadota</taxon>
        <taxon>Betaproteobacteria</taxon>
        <taxon>Burkholderiales</taxon>
        <taxon>Oxalobacteraceae</taxon>
        <taxon>Telluria group</taxon>
        <taxon>Zemynaea</taxon>
    </lineage>
</organism>
<sequence>MSMQRYRGHTIEVTWRVLDRQTSVVLLVRMLRSCVTRLRVETPHGELADQVHASDAAFQAGRAWVDENPLPWPQIQSRLSWR</sequence>
<dbReference type="EMBL" id="SPVF01000074">
    <property type="protein sequence ID" value="TFW25557.1"/>
    <property type="molecule type" value="Genomic_DNA"/>
</dbReference>
<reference evidence="1 2" key="1">
    <citation type="submission" date="2019-03" db="EMBL/GenBank/DDBJ databases">
        <title>Draft Genome Sequence of Massilia arenosa sp. nov., a Novel Massilia Species Isolated from a Sandy-loam Maize Soil.</title>
        <authorList>
            <person name="Raths R."/>
            <person name="Peta V."/>
            <person name="Bucking H."/>
        </authorList>
    </citation>
    <scope>NUCLEOTIDE SEQUENCE [LARGE SCALE GENOMIC DNA]</scope>
    <source>
        <strain evidence="1 2">MC02</strain>
    </source>
</reference>
<name>A0A4Y9SIW0_9BURK</name>
<accession>A0A4Y9SIW0</accession>